<organism evidence="1 2">
    <name type="scientific">Pseudomonas rhodesiae</name>
    <dbReference type="NCBI Taxonomy" id="76760"/>
    <lineage>
        <taxon>Bacteria</taxon>
        <taxon>Pseudomonadati</taxon>
        <taxon>Pseudomonadota</taxon>
        <taxon>Gammaproteobacteria</taxon>
        <taxon>Pseudomonadales</taxon>
        <taxon>Pseudomonadaceae</taxon>
        <taxon>Pseudomonas</taxon>
    </lineage>
</organism>
<protein>
    <submittedName>
        <fullName evidence="1">Uncharacterized protein</fullName>
    </submittedName>
</protein>
<evidence type="ECO:0000313" key="1">
    <source>
        <dbReference type="EMBL" id="MBI6625340.1"/>
    </source>
</evidence>
<dbReference type="AlphaFoldDB" id="A0A8I1JF83"/>
<comment type="caution">
    <text evidence="1">The sequence shown here is derived from an EMBL/GenBank/DDBJ whole genome shotgun (WGS) entry which is preliminary data.</text>
</comment>
<reference evidence="1" key="1">
    <citation type="submission" date="2020-12" db="EMBL/GenBank/DDBJ databases">
        <title>Comparative genomic insights into the epidemiology and virulence of plant pathogenic Pseudomonads from Turkey.</title>
        <authorList>
            <person name="Dillon M."/>
            <person name="Ruiz-Bedoya T."/>
            <person name="Bendalovic-Torma C."/>
            <person name="Guttman K.M."/>
            <person name="Kwak H."/>
            <person name="Middleton M.A."/>
            <person name="Wang P.W."/>
            <person name="Horuz S."/>
            <person name="Aysan Y."/>
            <person name="Guttman D.S."/>
        </authorList>
    </citation>
    <scope>NUCLEOTIDE SEQUENCE</scope>
    <source>
        <strain evidence="1">S5_IA_3a</strain>
    </source>
</reference>
<dbReference type="RefSeq" id="WP_124356040.1">
    <property type="nucleotide sequence ID" value="NZ_JAEILH010000025.1"/>
</dbReference>
<proteinExistence type="predicted"/>
<sequence>MATDREISLEVALISVVKAAHKQGVDLKSLLDLAAEVVSSFPHEDPARDDRISSACAEISNAHTAVLTGVRVKA</sequence>
<dbReference type="Proteomes" id="UP000645865">
    <property type="component" value="Unassembled WGS sequence"/>
</dbReference>
<dbReference type="GeneID" id="61829259"/>
<name>A0A8I1JF83_9PSED</name>
<accession>A0A8I1JF83</accession>
<gene>
    <name evidence="1" type="ORF">YA0853_16955</name>
</gene>
<dbReference type="EMBL" id="JAEILH010000025">
    <property type="protein sequence ID" value="MBI6625340.1"/>
    <property type="molecule type" value="Genomic_DNA"/>
</dbReference>
<evidence type="ECO:0000313" key="2">
    <source>
        <dbReference type="Proteomes" id="UP000645865"/>
    </source>
</evidence>